<dbReference type="GO" id="GO:0004519">
    <property type="term" value="F:endonuclease activity"/>
    <property type="evidence" value="ECO:0007669"/>
    <property type="project" value="InterPro"/>
</dbReference>
<name>A0A813DL92_POLGL</name>
<keyword evidence="3" id="KW-1185">Reference proteome</keyword>
<dbReference type="OrthoDB" id="435242at2759"/>
<dbReference type="EMBL" id="CAJNNV010003932">
    <property type="protein sequence ID" value="CAE8589866.1"/>
    <property type="molecule type" value="Genomic_DNA"/>
</dbReference>
<comment type="caution">
    <text evidence="2">The sequence shown here is derived from an EMBL/GenBank/DDBJ whole genome shotgun (WGS) entry which is preliminary data.</text>
</comment>
<accession>A0A813DL92</accession>
<dbReference type="InterPro" id="IPR027434">
    <property type="entry name" value="Homing_endonucl"/>
</dbReference>
<dbReference type="Proteomes" id="UP000654075">
    <property type="component" value="Unassembled WGS sequence"/>
</dbReference>
<dbReference type="Gene3D" id="3.10.28.10">
    <property type="entry name" value="Homing endonucleases"/>
    <property type="match status" value="1"/>
</dbReference>
<evidence type="ECO:0000259" key="1">
    <source>
        <dbReference type="Pfam" id="PF14528"/>
    </source>
</evidence>
<feature type="domain" description="Homing endonuclease LAGLIDADG" evidence="1">
    <location>
        <begin position="197"/>
        <end position="260"/>
    </location>
</feature>
<sequence>MSHGILGTSSVRLALHQLNRRFERLRHLQRRLRWPEISHFSAFGELHELPIAAAKRSSLHLASKSLSQDELEYMVGFFDGDGYVSSQSNGSGCQLGIGQSSSHGEAMLLFLRAFGGGIYRLHSGKGTCKPSVQWIVCGTAARNTAAKLGSIPSYKQQQHLIAAAQWPRDPHLRSALMLDLKRLKREPLQAEICCSWAYIAGFFDAEGCISLPMRAQLRLEMSQNNLATLKSIQRFLLESEFAYTAPIYGQGSGVYKLTVSQNLVSKGVLQRLLCAGLCVKRKAAERALEICTANYNTLRMELVQISGNQARYQRLDVVGRQRAIKISAAQQRLKRSYASGDCPKTDELHQQLVDLQRSHKLISAADRYALLRQDIRSLLRQGAMIQKEHQQPPVRNVNT</sequence>
<dbReference type="InterPro" id="IPR004860">
    <property type="entry name" value="LAGLIDADG_dom"/>
</dbReference>
<protein>
    <recommendedName>
        <fullName evidence="1">Homing endonuclease LAGLIDADG domain-containing protein</fullName>
    </recommendedName>
</protein>
<proteinExistence type="predicted"/>
<dbReference type="AlphaFoldDB" id="A0A813DL92"/>
<dbReference type="SUPFAM" id="SSF55608">
    <property type="entry name" value="Homing endonucleases"/>
    <property type="match status" value="2"/>
</dbReference>
<dbReference type="Pfam" id="PF14528">
    <property type="entry name" value="LAGLIDADG_3"/>
    <property type="match status" value="1"/>
</dbReference>
<gene>
    <name evidence="2" type="ORF">PGLA1383_LOCUS8596</name>
</gene>
<evidence type="ECO:0000313" key="3">
    <source>
        <dbReference type="Proteomes" id="UP000654075"/>
    </source>
</evidence>
<reference evidence="2" key="1">
    <citation type="submission" date="2021-02" db="EMBL/GenBank/DDBJ databases">
        <authorList>
            <person name="Dougan E. K."/>
            <person name="Rhodes N."/>
            <person name="Thang M."/>
            <person name="Chan C."/>
        </authorList>
    </citation>
    <scope>NUCLEOTIDE SEQUENCE</scope>
</reference>
<organism evidence="2 3">
    <name type="scientific">Polarella glacialis</name>
    <name type="common">Dinoflagellate</name>
    <dbReference type="NCBI Taxonomy" id="89957"/>
    <lineage>
        <taxon>Eukaryota</taxon>
        <taxon>Sar</taxon>
        <taxon>Alveolata</taxon>
        <taxon>Dinophyceae</taxon>
        <taxon>Suessiales</taxon>
        <taxon>Suessiaceae</taxon>
        <taxon>Polarella</taxon>
    </lineage>
</organism>
<evidence type="ECO:0000313" key="2">
    <source>
        <dbReference type="EMBL" id="CAE8589866.1"/>
    </source>
</evidence>